<evidence type="ECO:0000256" key="11">
    <source>
        <dbReference type="ARBA" id="ARBA00023002"/>
    </source>
</evidence>
<dbReference type="InterPro" id="IPR017938">
    <property type="entry name" value="Riboflavin_synthase-like_b-brl"/>
</dbReference>
<evidence type="ECO:0000256" key="8">
    <source>
        <dbReference type="ARBA" id="ARBA00022827"/>
    </source>
</evidence>
<dbReference type="CDD" id="cd06207">
    <property type="entry name" value="CyPoR_like"/>
    <property type="match status" value="1"/>
</dbReference>
<dbReference type="Gene3D" id="3.40.50.80">
    <property type="entry name" value="Nucleotide-binding domain of ferredoxin-NADP reductase (FNR) module"/>
    <property type="match status" value="1"/>
</dbReference>
<evidence type="ECO:0000256" key="1">
    <source>
        <dbReference type="ARBA" id="ARBA00001917"/>
    </source>
</evidence>
<evidence type="ECO:0000313" key="17">
    <source>
        <dbReference type="Proteomes" id="UP001212997"/>
    </source>
</evidence>
<dbReference type="GO" id="GO:0005829">
    <property type="term" value="C:cytosol"/>
    <property type="evidence" value="ECO:0007669"/>
    <property type="project" value="TreeGrafter"/>
</dbReference>
<accession>A0AAD5UX30</accession>
<keyword evidence="11" id="KW-0560">Oxidoreductase</keyword>
<keyword evidence="7" id="KW-0288">FMN</keyword>
<protein>
    <recommendedName>
        <fullName evidence="4">assimilatory sulfite reductase (NADPH)</fullName>
        <ecNumber evidence="4">1.8.1.2</ecNumber>
    </recommendedName>
</protein>
<evidence type="ECO:0000313" key="16">
    <source>
        <dbReference type="EMBL" id="KAJ3480077.1"/>
    </source>
</evidence>
<dbReference type="InterPro" id="IPR023173">
    <property type="entry name" value="NADPH_Cyt_P450_Rdtase_alpha"/>
</dbReference>
<evidence type="ECO:0000256" key="2">
    <source>
        <dbReference type="ARBA" id="ARBA00001974"/>
    </source>
</evidence>
<proteinExistence type="predicted"/>
<evidence type="ECO:0000256" key="14">
    <source>
        <dbReference type="SAM" id="MobiDB-lite"/>
    </source>
</evidence>
<dbReference type="AlphaFoldDB" id="A0AAD5UX30"/>
<evidence type="ECO:0000256" key="10">
    <source>
        <dbReference type="ARBA" id="ARBA00022982"/>
    </source>
</evidence>
<dbReference type="InterPro" id="IPR009014">
    <property type="entry name" value="Transketo_C/PFOR_II"/>
</dbReference>
<organism evidence="16 17">
    <name type="scientific">Meripilus lineatus</name>
    <dbReference type="NCBI Taxonomy" id="2056292"/>
    <lineage>
        <taxon>Eukaryota</taxon>
        <taxon>Fungi</taxon>
        <taxon>Dikarya</taxon>
        <taxon>Basidiomycota</taxon>
        <taxon>Agaricomycotina</taxon>
        <taxon>Agaricomycetes</taxon>
        <taxon>Polyporales</taxon>
        <taxon>Meripilaceae</taxon>
        <taxon>Meripilus</taxon>
    </lineage>
</organism>
<dbReference type="InterPro" id="IPR039261">
    <property type="entry name" value="FNR_nucleotide-bd"/>
</dbReference>
<dbReference type="FunFam" id="1.20.990.10:FF:000010">
    <property type="entry name" value="Sulfite reductase [NADPH] flavoprotein component"/>
    <property type="match status" value="1"/>
</dbReference>
<evidence type="ECO:0000256" key="12">
    <source>
        <dbReference type="ARBA" id="ARBA00052219"/>
    </source>
</evidence>
<dbReference type="Proteomes" id="UP001212997">
    <property type="component" value="Unassembled WGS sequence"/>
</dbReference>
<dbReference type="Pfam" id="PF00175">
    <property type="entry name" value="NAD_binding_1"/>
    <property type="match status" value="1"/>
</dbReference>
<evidence type="ECO:0000256" key="7">
    <source>
        <dbReference type="ARBA" id="ARBA00022643"/>
    </source>
</evidence>
<name>A0AAD5UX30_9APHY</name>
<feature type="region of interest" description="Disordered" evidence="14">
    <location>
        <begin position="1"/>
        <end position="20"/>
    </location>
</feature>
<dbReference type="SUPFAM" id="SSF52922">
    <property type="entry name" value="TK C-terminal domain-like"/>
    <property type="match status" value="1"/>
</dbReference>
<dbReference type="EC" id="1.8.1.2" evidence="4"/>
<dbReference type="SUPFAM" id="SSF52343">
    <property type="entry name" value="Ferredoxin reductase-like, C-terminal NADP-linked domain"/>
    <property type="match status" value="1"/>
</dbReference>
<dbReference type="GO" id="GO:0010181">
    <property type="term" value="F:FMN binding"/>
    <property type="evidence" value="ECO:0007669"/>
    <property type="project" value="TreeGrafter"/>
</dbReference>
<evidence type="ECO:0000256" key="6">
    <source>
        <dbReference type="ARBA" id="ARBA00022630"/>
    </source>
</evidence>
<keyword evidence="5" id="KW-0813">Transport</keyword>
<comment type="catalytic activity">
    <reaction evidence="12">
        <text>hydrogen sulfide + 3 NADP(+) + 3 H2O = sulfite + 3 NADPH + 4 H(+)</text>
        <dbReference type="Rhea" id="RHEA:13801"/>
        <dbReference type="ChEBI" id="CHEBI:15377"/>
        <dbReference type="ChEBI" id="CHEBI:15378"/>
        <dbReference type="ChEBI" id="CHEBI:17359"/>
        <dbReference type="ChEBI" id="CHEBI:29919"/>
        <dbReference type="ChEBI" id="CHEBI:57783"/>
        <dbReference type="ChEBI" id="CHEBI:58349"/>
        <dbReference type="EC" id="1.8.1.2"/>
    </reaction>
</comment>
<dbReference type="SUPFAM" id="SSF63380">
    <property type="entry name" value="Riboflavin synthase domain-like"/>
    <property type="match status" value="1"/>
</dbReference>
<comment type="function">
    <text evidence="13">This enzyme catalyzes the 6-electron reduction of sulfite to sulfide. This is one of several activities required for the biosynthesis of L-cysteine from sulfate.</text>
</comment>
<comment type="cofactor">
    <cofactor evidence="2">
        <name>FAD</name>
        <dbReference type="ChEBI" id="CHEBI:57692"/>
    </cofactor>
</comment>
<sequence length="1065" mass="115235">MLSGVSTPLSSTSTLSVPSSPKLDGLLSNTLKTTSISSAYSASALIEQISSRATVSSTVYIYDLAEQAGFGPLTKSWSQSDNLTAPVVNLQTRAGAGLSLVGRLSQGSSKDPLRGAILTAYNTPPGVASMAQSFTYTPAPSSQGRLIVQVPNVTPVGETFTLSPTLASITPIVPILPEFFAVLLSATPQEAVDLTSLAYNIKDAHVIHIFDHHSFTRETGNPLSVSHAAQSSPTSLSDGLAKAGYGYFDYVGDQNAHTVIVALNGPLVQALKSAVSRIPGVGVVVVRVLRPWDESAIRGIIPSSAKKVHVLDDVPTEYTQGSLYLDVFSSLLNPLQPGPIVKSHRIVPSQTQVFLNSPNAVVEFVQELLPTPAPTASVDSLQSKKILFFSTPTTSLSPLPRFVQQTFSLRPSITARLLTEYDVISKPGGITVDRLLLSTKSAGTEQTTSASFSLPVTPDSAGQSDFIAVLDQSLLKSHSVAIQAKPGSTLLIATSWTHAELLQNVPQEFLEISRKRSLRLCTIDAASVASTLVGAAGPEQDAIQNVLALLAFLRLYLGKAATESGVLKLAKSSLGANLDQVLLEKVAAHAWAGLKELAIPPSLHPVGEEPAKPAPLKNFEFNAIAVETDDGETIVNGARLGSWHDAAKHIIFPSVFTPPLPVDTSEFPEIPALRPEVPDRTFLVTCTVNRRLTPEDYDRNVFHLEFDTTGTGLKYDIGEALGVHGWNDTQEVLDFCSAYGVDPNRLITIPIPGGDGSKMHTRTVFQALQQQVDLFGKPTKTFYSDLAEYAIRKADKYALQFIGSPEGSSTFKKLSEKDTVTFADILQRYDSARPGIERLCEIVGDIKPRHYSIASSQAVVGDRVDLLVVSVDWSTPEGATRFGQCTRYLAGLTVGQKVTVSVRPSVMKLPPEHTQPIIMAGLGTGAAPFRAFLQYRAWLSEQNIPVGPTYYYFGSRHRHQEYLYGEEIEAFILDGTVTRAGLAFSRDQRKKVYIQHKMREDGKDLARMLLHEKGAFYLCGPTWPVPDVYEALVGAMGEFEGIEAERAGAFLEELKEEERYVLEVY</sequence>
<evidence type="ECO:0000256" key="4">
    <source>
        <dbReference type="ARBA" id="ARBA00012604"/>
    </source>
</evidence>
<dbReference type="Pfam" id="PF00667">
    <property type="entry name" value="FAD_binding_1"/>
    <property type="match status" value="1"/>
</dbReference>
<dbReference type="InterPro" id="IPR002869">
    <property type="entry name" value="Pyrv_flavodox_OxRed_cen"/>
</dbReference>
<keyword evidence="10" id="KW-0249">Electron transport</keyword>
<dbReference type="Gene3D" id="3.40.50.920">
    <property type="match status" value="1"/>
</dbReference>
<keyword evidence="17" id="KW-1185">Reference proteome</keyword>
<evidence type="ECO:0000256" key="3">
    <source>
        <dbReference type="ARBA" id="ARBA00004774"/>
    </source>
</evidence>
<dbReference type="InterPro" id="IPR017927">
    <property type="entry name" value="FAD-bd_FR_type"/>
</dbReference>
<dbReference type="PROSITE" id="PS51384">
    <property type="entry name" value="FAD_FR"/>
    <property type="match status" value="1"/>
</dbReference>
<comment type="cofactor">
    <cofactor evidence="1">
        <name>FMN</name>
        <dbReference type="ChEBI" id="CHEBI:58210"/>
    </cofactor>
</comment>
<keyword evidence="6" id="KW-0285">Flavoprotein</keyword>
<reference evidence="16" key="1">
    <citation type="submission" date="2022-07" db="EMBL/GenBank/DDBJ databases">
        <title>Genome Sequence of Physisporinus lineatus.</title>
        <authorList>
            <person name="Buettner E."/>
        </authorList>
    </citation>
    <scope>NUCLEOTIDE SEQUENCE</scope>
    <source>
        <strain evidence="16">VT162</strain>
    </source>
</reference>
<dbReference type="EMBL" id="JANAWD010000397">
    <property type="protein sequence ID" value="KAJ3480077.1"/>
    <property type="molecule type" value="Genomic_DNA"/>
</dbReference>
<gene>
    <name evidence="16" type="ORF">NLI96_g8605</name>
</gene>
<evidence type="ECO:0000256" key="5">
    <source>
        <dbReference type="ARBA" id="ARBA00022448"/>
    </source>
</evidence>
<dbReference type="PANTHER" id="PTHR19384">
    <property type="entry name" value="NITRIC OXIDE SYNTHASE-RELATED"/>
    <property type="match status" value="1"/>
</dbReference>
<dbReference type="InterPro" id="IPR001709">
    <property type="entry name" value="Flavoprot_Pyr_Nucl_cyt_Rdtase"/>
</dbReference>
<dbReference type="SUPFAM" id="SSF53323">
    <property type="entry name" value="Pyruvate-ferredoxin oxidoreductase, PFOR, domain III"/>
    <property type="match status" value="1"/>
</dbReference>
<feature type="domain" description="FAD-binding FR-type" evidence="15">
    <location>
        <begin position="679"/>
        <end position="911"/>
    </location>
</feature>
<dbReference type="GO" id="GO:0050660">
    <property type="term" value="F:flavin adenine dinucleotide binding"/>
    <property type="evidence" value="ECO:0007669"/>
    <property type="project" value="TreeGrafter"/>
</dbReference>
<evidence type="ECO:0000259" key="15">
    <source>
        <dbReference type="PROSITE" id="PS51384"/>
    </source>
</evidence>
<dbReference type="Gene3D" id="1.20.990.10">
    <property type="entry name" value="NADPH-cytochrome p450 Reductase, Chain A, domain 3"/>
    <property type="match status" value="1"/>
</dbReference>
<comment type="pathway">
    <text evidence="3">Sulfur metabolism; hydrogen sulfide biosynthesis; hydrogen sulfide from sulfite (NADPH route): step 1/1.</text>
</comment>
<dbReference type="GO" id="GO:0004783">
    <property type="term" value="F:sulfite reductase (NADPH) activity"/>
    <property type="evidence" value="ECO:0007669"/>
    <property type="project" value="UniProtKB-EC"/>
</dbReference>
<keyword evidence="9" id="KW-0521">NADP</keyword>
<dbReference type="Gene3D" id="2.40.30.10">
    <property type="entry name" value="Translation factors"/>
    <property type="match status" value="1"/>
</dbReference>
<dbReference type="PANTHER" id="PTHR19384:SF109">
    <property type="entry name" value="SULFITE REDUCTASE [NADPH] FLAVOPROTEIN COMPONENT"/>
    <property type="match status" value="1"/>
</dbReference>
<evidence type="ECO:0000256" key="13">
    <source>
        <dbReference type="ARBA" id="ARBA00059320"/>
    </source>
</evidence>
<comment type="caution">
    <text evidence="16">The sequence shown here is derived from an EMBL/GenBank/DDBJ whole genome shotgun (WGS) entry which is preliminary data.</text>
</comment>
<dbReference type="Gene3D" id="3.40.920.10">
    <property type="entry name" value="Pyruvate-ferredoxin oxidoreductase, PFOR, domain III"/>
    <property type="match status" value="1"/>
</dbReference>
<dbReference type="InterPro" id="IPR003097">
    <property type="entry name" value="CysJ-like_FAD-binding"/>
</dbReference>
<keyword evidence="8" id="KW-0274">FAD</keyword>
<dbReference type="PRINTS" id="PR00371">
    <property type="entry name" value="FPNCR"/>
</dbReference>
<evidence type="ECO:0000256" key="9">
    <source>
        <dbReference type="ARBA" id="ARBA00022857"/>
    </source>
</evidence>
<dbReference type="InterPro" id="IPR001433">
    <property type="entry name" value="OxRdtase_FAD/NAD-bd"/>
</dbReference>